<dbReference type="AlphaFoldDB" id="A0A7V4GA29"/>
<evidence type="ECO:0000313" key="1">
    <source>
        <dbReference type="EMBL" id="HGS06022.1"/>
    </source>
</evidence>
<name>A0A7V4GA29_9BACT</name>
<accession>A0A7V4GA29</accession>
<reference evidence="1" key="1">
    <citation type="journal article" date="2020" name="mSystems">
        <title>Genome- and Community-Level Interaction Insights into Carbon Utilization and Element Cycling Functions of Hydrothermarchaeota in Hydrothermal Sediment.</title>
        <authorList>
            <person name="Zhou Z."/>
            <person name="Liu Y."/>
            <person name="Xu W."/>
            <person name="Pan J."/>
            <person name="Luo Z.H."/>
            <person name="Li M."/>
        </authorList>
    </citation>
    <scope>NUCLEOTIDE SEQUENCE [LARGE SCALE GENOMIC DNA]</scope>
    <source>
        <strain evidence="1">SpSt-548</strain>
    </source>
</reference>
<organism evidence="1">
    <name type="scientific">Desulfobacca acetoxidans</name>
    <dbReference type="NCBI Taxonomy" id="60893"/>
    <lineage>
        <taxon>Bacteria</taxon>
        <taxon>Pseudomonadati</taxon>
        <taxon>Thermodesulfobacteriota</taxon>
        <taxon>Desulfobaccia</taxon>
        <taxon>Desulfobaccales</taxon>
        <taxon>Desulfobaccaceae</taxon>
        <taxon>Desulfobacca</taxon>
    </lineage>
</organism>
<proteinExistence type="predicted"/>
<comment type="caution">
    <text evidence="1">The sequence shown here is derived from an EMBL/GenBank/DDBJ whole genome shotgun (WGS) entry which is preliminary data.</text>
</comment>
<protein>
    <recommendedName>
        <fullName evidence="2">Phasin family protein</fullName>
    </recommendedName>
</protein>
<gene>
    <name evidence="1" type="ORF">ENT08_09895</name>
</gene>
<sequence>MLDMKKMTTQMIDMYRTAFDNTFSAMMTLQDQMERMTNLYWGQLLAIPEETKKGLGEWTKSHKKHCADFKKAVDEGFKNLEALAA</sequence>
<dbReference type="EMBL" id="DSXI01000587">
    <property type="protein sequence ID" value="HGS06022.1"/>
    <property type="molecule type" value="Genomic_DNA"/>
</dbReference>
<evidence type="ECO:0008006" key="2">
    <source>
        <dbReference type="Google" id="ProtNLM"/>
    </source>
</evidence>